<keyword evidence="1" id="KW-0732">Signal</keyword>
<protein>
    <recommendedName>
        <fullName evidence="3">Outer membrane protein beta-barrel domain-containing protein</fullName>
    </recommendedName>
</protein>
<reference evidence="4 5" key="1">
    <citation type="journal article" date="2012" name="J. Bacteriol.">
        <title>Genome Sequence of the Fish Pathogen Flavobacterium columnare ATCC 49512.</title>
        <authorList>
            <person name="Tekedar H.C."/>
            <person name="Karsi A."/>
            <person name="Gillaspy A.F."/>
            <person name="Dyer D.W."/>
            <person name="Benton N.R."/>
            <person name="Zaitshik J."/>
            <person name="Vamenta S."/>
            <person name="Banes M.M."/>
            <person name="Gulsoy N."/>
            <person name="Aboko-Cole M."/>
            <person name="Waldbieser G.C."/>
            <person name="Lawrence M.L."/>
        </authorList>
    </citation>
    <scope>NUCLEOTIDE SEQUENCE [LARGE SCALE GENOMIC DNA]</scope>
    <source>
        <strain evidence="5">ATCC 49512 / CIP 103533 / TG 44/87</strain>
    </source>
</reference>
<dbReference type="EMBL" id="CP003222">
    <property type="protein sequence ID" value="AEW86843.1"/>
    <property type="molecule type" value="Genomic_DNA"/>
</dbReference>
<evidence type="ECO:0000256" key="1">
    <source>
        <dbReference type="ARBA" id="ARBA00022729"/>
    </source>
</evidence>
<dbReference type="KEGG" id="fco:FCOL_10170"/>
<dbReference type="InterPro" id="IPR011250">
    <property type="entry name" value="OMP/PagP_B-barrel"/>
</dbReference>
<dbReference type="Proteomes" id="UP000005638">
    <property type="component" value="Chromosome"/>
</dbReference>
<dbReference type="InterPro" id="IPR027385">
    <property type="entry name" value="Beta-barrel_OMP"/>
</dbReference>
<evidence type="ECO:0000259" key="3">
    <source>
        <dbReference type="Pfam" id="PF13505"/>
    </source>
</evidence>
<dbReference type="STRING" id="1041826.FCOL_10170"/>
<dbReference type="Pfam" id="PF13505">
    <property type="entry name" value="OMP_b-brl"/>
    <property type="match status" value="1"/>
</dbReference>
<gene>
    <name evidence="4" type="ordered locus">FCOL_10170</name>
</gene>
<dbReference type="Gene3D" id="2.40.160.20">
    <property type="match status" value="1"/>
</dbReference>
<name>G8X527_FLACA</name>
<evidence type="ECO:0000256" key="2">
    <source>
        <dbReference type="SAM" id="MobiDB-lite"/>
    </source>
</evidence>
<sequence>MGFPKYVINLIIKEMIKKFMLLGAVALSLATNAQDSKRGFYLKAGGSYFVQTVGTEFPVVSGLAATNETTLVTVGSTGVLSSLVSKESITGSFGEGSRTNLVGGFRFSERLGVEMGVHYYMSASKTMAERHVSIKTPVSSIGDFDAVVSGKIRALDLSPSVVLYLGEVGKFEPYTKVGVILPVFGDLTIKSTTKSTIPAPYALNPAFSKYKNSERTDVVKPNPTIGFVASVGTSYKIAPKLSAYAEIEYRNFTVHGKTKETTGYMVEGVDQLSNLPYSESHTNYVNQLNGTSNNSETNPTGFDSTRPKDELSSYVGISGIGLSLGMRYNF</sequence>
<keyword evidence="5" id="KW-1185">Reference proteome</keyword>
<feature type="region of interest" description="Disordered" evidence="2">
    <location>
        <begin position="288"/>
        <end position="308"/>
    </location>
</feature>
<feature type="compositionally biased region" description="Polar residues" evidence="2">
    <location>
        <begin position="288"/>
        <end position="303"/>
    </location>
</feature>
<accession>G8X527</accession>
<dbReference type="SUPFAM" id="SSF56925">
    <property type="entry name" value="OMPA-like"/>
    <property type="match status" value="1"/>
</dbReference>
<dbReference type="AlphaFoldDB" id="G8X527"/>
<feature type="domain" description="Outer membrane protein beta-barrel" evidence="3">
    <location>
        <begin position="20"/>
        <end position="253"/>
    </location>
</feature>
<dbReference type="eggNOG" id="COG3637">
    <property type="taxonomic scope" value="Bacteria"/>
</dbReference>
<evidence type="ECO:0000313" key="5">
    <source>
        <dbReference type="Proteomes" id="UP000005638"/>
    </source>
</evidence>
<organism evidence="4 5">
    <name type="scientific">Flavobacterium columnare (strain ATCC 49512 / CIP 103533 / TG 44/87)</name>
    <dbReference type="NCBI Taxonomy" id="1041826"/>
    <lineage>
        <taxon>Bacteria</taxon>
        <taxon>Pseudomonadati</taxon>
        <taxon>Bacteroidota</taxon>
        <taxon>Flavobacteriia</taxon>
        <taxon>Flavobacteriales</taxon>
        <taxon>Flavobacteriaceae</taxon>
        <taxon>Flavobacterium</taxon>
    </lineage>
</organism>
<evidence type="ECO:0000313" key="4">
    <source>
        <dbReference type="EMBL" id="AEW86843.1"/>
    </source>
</evidence>
<proteinExistence type="predicted"/>
<dbReference type="HOGENOM" id="CLU_072770_0_0_10"/>